<dbReference type="OrthoDB" id="9765532at2"/>
<evidence type="ECO:0000256" key="7">
    <source>
        <dbReference type="ARBA" id="ARBA00023136"/>
    </source>
</evidence>
<evidence type="ECO:0000313" key="11">
    <source>
        <dbReference type="Proteomes" id="UP000199032"/>
    </source>
</evidence>
<dbReference type="GO" id="GO:0005886">
    <property type="term" value="C:plasma membrane"/>
    <property type="evidence" value="ECO:0007669"/>
    <property type="project" value="UniProtKB-SubCell"/>
</dbReference>
<comment type="similarity">
    <text evidence="2">Belongs to the CitM (TC 2.A.11) transporter family.</text>
</comment>
<dbReference type="InterPro" id="IPR051475">
    <property type="entry name" value="Diverse_Ion_Transporter"/>
</dbReference>
<dbReference type="RefSeq" id="WP_090747189.1">
    <property type="nucleotide sequence ID" value="NZ_CZQA01000008.1"/>
</dbReference>
<dbReference type="EMBL" id="CZQA01000008">
    <property type="protein sequence ID" value="CUS34977.1"/>
    <property type="molecule type" value="Genomic_DNA"/>
</dbReference>
<dbReference type="GO" id="GO:0015105">
    <property type="term" value="F:arsenite transmembrane transporter activity"/>
    <property type="evidence" value="ECO:0007669"/>
    <property type="project" value="InterPro"/>
</dbReference>
<proteinExistence type="inferred from homology"/>
<keyword evidence="4" id="KW-1003">Cell membrane</keyword>
<evidence type="ECO:0000256" key="4">
    <source>
        <dbReference type="ARBA" id="ARBA00022475"/>
    </source>
</evidence>
<dbReference type="STRING" id="1742972.COMA1_20063"/>
<dbReference type="InterPro" id="IPR004680">
    <property type="entry name" value="Cit_transptr-like_dom"/>
</dbReference>
<evidence type="ECO:0000256" key="8">
    <source>
        <dbReference type="SAM" id="Phobius"/>
    </source>
</evidence>
<feature type="transmembrane region" description="Helical" evidence="8">
    <location>
        <begin position="97"/>
        <end position="122"/>
    </location>
</feature>
<evidence type="ECO:0000313" key="10">
    <source>
        <dbReference type="EMBL" id="CUS34977.1"/>
    </source>
</evidence>
<feature type="transmembrane region" description="Helical" evidence="8">
    <location>
        <begin position="381"/>
        <end position="410"/>
    </location>
</feature>
<keyword evidence="5 8" id="KW-0812">Transmembrane</keyword>
<comment type="subcellular location">
    <subcellularLocation>
        <location evidence="1">Cell membrane</location>
        <topology evidence="1">Multi-pass membrane protein</topology>
    </subcellularLocation>
</comment>
<protein>
    <recommendedName>
        <fullName evidence="9">Citrate transporter-like domain-containing protein</fullName>
    </recommendedName>
</protein>
<sequence length="447" mass="48903">MSSLTLALLIFGLCYLLIMTERLHKTIVALFGAAVMISLGVVSQEEAFYSHEFGVDYNVVFLLIGMMVIVNIVRETGLFEVLAIWAAQRADAKPFRLLVLLAVLTAVLSAMLDNVTTVLLMAPVTLAITKRLELNPITFLITEALASNIGGTATLVGDPPNIMIASKAELSYLDFLILMGPIVVVIMGLFLAVLWVVFGRKMTVAPHLRESVLRLSSQEAVPDKAFLRRCLFLLMIVNVAFCFHSLVHLEPATIALLGASLFMVMGHARRRHEEDAEELTYLAEVEWKTIFFFIGLFVLVGGLVKVGVIRYLADQLVSVTRGNLAGSTMAVLWGSALLSAAVDNIPYVAAMNPLIVDLARSLHPEITDYATLVHHADIIPLWWALALGACLGGNGTIIGASANVVVVDLARKAGYRITFWQFFKYGCPVMMGSVALSAVYLWFVFLR</sequence>
<organism evidence="10 11">
    <name type="scientific">Candidatus Nitrospira nitrosa</name>
    <dbReference type="NCBI Taxonomy" id="1742972"/>
    <lineage>
        <taxon>Bacteria</taxon>
        <taxon>Pseudomonadati</taxon>
        <taxon>Nitrospirota</taxon>
        <taxon>Nitrospiria</taxon>
        <taxon>Nitrospirales</taxon>
        <taxon>Nitrospiraceae</taxon>
        <taxon>Nitrospira</taxon>
    </lineage>
</organism>
<reference evidence="10 11" key="1">
    <citation type="submission" date="2015-10" db="EMBL/GenBank/DDBJ databases">
        <authorList>
            <person name="Gilbert D.G."/>
        </authorList>
    </citation>
    <scope>NUCLEOTIDE SEQUENCE [LARGE SCALE GENOMIC DNA]</scope>
    <source>
        <strain evidence="10">COMA1</strain>
    </source>
</reference>
<gene>
    <name evidence="10" type="ORF">COMA1_20063</name>
</gene>
<accession>A0A0S4LB65</accession>
<feature type="transmembrane region" description="Helical" evidence="8">
    <location>
        <begin position="422"/>
        <end position="445"/>
    </location>
</feature>
<dbReference type="PANTHER" id="PTHR43568">
    <property type="entry name" value="P PROTEIN"/>
    <property type="match status" value="1"/>
</dbReference>
<feature type="transmembrane region" description="Helical" evidence="8">
    <location>
        <begin position="26"/>
        <end position="43"/>
    </location>
</feature>
<feature type="domain" description="Citrate transporter-like" evidence="9">
    <location>
        <begin position="15"/>
        <end position="388"/>
    </location>
</feature>
<keyword evidence="3" id="KW-0813">Transport</keyword>
<dbReference type="PANTHER" id="PTHR43568:SF1">
    <property type="entry name" value="P PROTEIN"/>
    <property type="match status" value="1"/>
</dbReference>
<keyword evidence="6 8" id="KW-1133">Transmembrane helix</keyword>
<feature type="transmembrane region" description="Helical" evidence="8">
    <location>
        <begin position="226"/>
        <end position="246"/>
    </location>
</feature>
<keyword evidence="11" id="KW-1185">Reference proteome</keyword>
<evidence type="ECO:0000256" key="5">
    <source>
        <dbReference type="ARBA" id="ARBA00022692"/>
    </source>
</evidence>
<dbReference type="InterPro" id="IPR000802">
    <property type="entry name" value="Arsenical_pump_ArsB"/>
</dbReference>
<dbReference type="CDD" id="cd01116">
    <property type="entry name" value="P_permease"/>
    <property type="match status" value="1"/>
</dbReference>
<dbReference type="Proteomes" id="UP000199032">
    <property type="component" value="Unassembled WGS sequence"/>
</dbReference>
<evidence type="ECO:0000256" key="2">
    <source>
        <dbReference type="ARBA" id="ARBA00009843"/>
    </source>
</evidence>
<evidence type="ECO:0000256" key="6">
    <source>
        <dbReference type="ARBA" id="ARBA00022989"/>
    </source>
</evidence>
<dbReference type="PRINTS" id="PR00758">
    <property type="entry name" value="ARSENICPUMP"/>
</dbReference>
<evidence type="ECO:0000256" key="3">
    <source>
        <dbReference type="ARBA" id="ARBA00022448"/>
    </source>
</evidence>
<feature type="transmembrane region" description="Helical" evidence="8">
    <location>
        <begin position="175"/>
        <end position="198"/>
    </location>
</feature>
<dbReference type="AlphaFoldDB" id="A0A0S4LB65"/>
<name>A0A0S4LB65_9BACT</name>
<evidence type="ECO:0000259" key="9">
    <source>
        <dbReference type="Pfam" id="PF03600"/>
    </source>
</evidence>
<feature type="transmembrane region" description="Helical" evidence="8">
    <location>
        <begin position="290"/>
        <end position="313"/>
    </location>
</feature>
<dbReference type="Pfam" id="PF03600">
    <property type="entry name" value="CitMHS"/>
    <property type="match status" value="1"/>
</dbReference>
<evidence type="ECO:0000256" key="1">
    <source>
        <dbReference type="ARBA" id="ARBA00004651"/>
    </source>
</evidence>
<keyword evidence="7 8" id="KW-0472">Membrane</keyword>